<feature type="domain" description="DUF4773" evidence="2">
    <location>
        <begin position="55"/>
        <end position="171"/>
    </location>
</feature>
<reference evidence="3 4" key="1">
    <citation type="journal article" date="2019" name="Sci. Rep.">
        <title>Orb-weaving spider Araneus ventricosus genome elucidates the spidroin gene catalogue.</title>
        <authorList>
            <person name="Kono N."/>
            <person name="Nakamura H."/>
            <person name="Ohtoshi R."/>
            <person name="Moran D.A.P."/>
            <person name="Shinohara A."/>
            <person name="Yoshida Y."/>
            <person name="Fujiwara M."/>
            <person name="Mori M."/>
            <person name="Tomita M."/>
            <person name="Arakawa K."/>
        </authorList>
    </citation>
    <scope>NUCLEOTIDE SEQUENCE [LARGE SCALE GENOMIC DNA]</scope>
</reference>
<feature type="chain" id="PRO_5021329164" description="DUF4773 domain-containing protein" evidence="1">
    <location>
        <begin position="19"/>
        <end position="175"/>
    </location>
</feature>
<keyword evidence="1" id="KW-0732">Signal</keyword>
<evidence type="ECO:0000313" key="3">
    <source>
        <dbReference type="EMBL" id="GBN42889.1"/>
    </source>
</evidence>
<dbReference type="InterPro" id="IPR031941">
    <property type="entry name" value="DUF4773"/>
</dbReference>
<gene>
    <name evidence="3" type="ORF">AVEN_137430_1</name>
</gene>
<keyword evidence="4" id="KW-1185">Reference proteome</keyword>
<dbReference type="PANTHER" id="PTHR36299">
    <property type="entry name" value="AGAP008005-PA"/>
    <property type="match status" value="1"/>
</dbReference>
<name>A0A4Y2NW22_ARAVE</name>
<dbReference type="AlphaFoldDB" id="A0A4Y2NW22"/>
<evidence type="ECO:0000259" key="2">
    <source>
        <dbReference type="Pfam" id="PF15998"/>
    </source>
</evidence>
<organism evidence="3 4">
    <name type="scientific">Araneus ventricosus</name>
    <name type="common">Orbweaver spider</name>
    <name type="synonym">Epeira ventricosa</name>
    <dbReference type="NCBI Taxonomy" id="182803"/>
    <lineage>
        <taxon>Eukaryota</taxon>
        <taxon>Metazoa</taxon>
        <taxon>Ecdysozoa</taxon>
        <taxon>Arthropoda</taxon>
        <taxon>Chelicerata</taxon>
        <taxon>Arachnida</taxon>
        <taxon>Araneae</taxon>
        <taxon>Araneomorphae</taxon>
        <taxon>Entelegynae</taxon>
        <taxon>Araneoidea</taxon>
        <taxon>Araneidae</taxon>
        <taxon>Araneus</taxon>
    </lineage>
</organism>
<dbReference type="OrthoDB" id="5952164at2759"/>
<proteinExistence type="predicted"/>
<evidence type="ECO:0000313" key="4">
    <source>
        <dbReference type="Proteomes" id="UP000499080"/>
    </source>
</evidence>
<protein>
    <recommendedName>
        <fullName evidence="2">DUF4773 domain-containing protein</fullName>
    </recommendedName>
</protein>
<sequence>MKLFIFALLAITLQQSFAGIIQDPVEAVELKEIDLNAELEQDTQLEIDSLLPFSCECDNLTRCMCCGRLEIPRLNLNRQSCVRLSYNGDKTALTVTFIVNDKVVFSKTVSANNPPPLCFSYPPGNFIADLCFRFYDVQAKLDKLHSCLELNPRVLLKKIMTIKVGCFKFGGNDEY</sequence>
<evidence type="ECO:0000256" key="1">
    <source>
        <dbReference type="SAM" id="SignalP"/>
    </source>
</evidence>
<dbReference type="PANTHER" id="PTHR36299:SF2">
    <property type="entry name" value="DUF4773 DOMAIN-CONTAINING PROTEIN"/>
    <property type="match status" value="1"/>
</dbReference>
<dbReference type="Pfam" id="PF15998">
    <property type="entry name" value="DUF4773"/>
    <property type="match status" value="1"/>
</dbReference>
<feature type="signal peptide" evidence="1">
    <location>
        <begin position="1"/>
        <end position="18"/>
    </location>
</feature>
<dbReference type="Proteomes" id="UP000499080">
    <property type="component" value="Unassembled WGS sequence"/>
</dbReference>
<dbReference type="EMBL" id="BGPR01009884">
    <property type="protein sequence ID" value="GBN42889.1"/>
    <property type="molecule type" value="Genomic_DNA"/>
</dbReference>
<comment type="caution">
    <text evidence="3">The sequence shown here is derived from an EMBL/GenBank/DDBJ whole genome shotgun (WGS) entry which is preliminary data.</text>
</comment>
<accession>A0A4Y2NW22</accession>